<organism evidence="2 3">
    <name type="scientific">Spinacia oleracea</name>
    <name type="common">Spinach</name>
    <dbReference type="NCBI Taxonomy" id="3562"/>
    <lineage>
        <taxon>Eukaryota</taxon>
        <taxon>Viridiplantae</taxon>
        <taxon>Streptophyta</taxon>
        <taxon>Embryophyta</taxon>
        <taxon>Tracheophyta</taxon>
        <taxon>Spermatophyta</taxon>
        <taxon>Magnoliopsida</taxon>
        <taxon>eudicotyledons</taxon>
        <taxon>Gunneridae</taxon>
        <taxon>Pentapetalae</taxon>
        <taxon>Caryophyllales</taxon>
        <taxon>Chenopodiaceae</taxon>
        <taxon>Chenopodioideae</taxon>
        <taxon>Anserineae</taxon>
        <taxon>Spinacia</taxon>
    </lineage>
</organism>
<dbReference type="RefSeq" id="XP_021866371.1">
    <property type="nucleotide sequence ID" value="XM_022010679.2"/>
</dbReference>
<evidence type="ECO:0000259" key="1">
    <source>
        <dbReference type="Pfam" id="PF06911"/>
    </source>
</evidence>
<reference evidence="2" key="1">
    <citation type="journal article" date="2021" name="Nat. Commun.">
        <title>Genomic analyses provide insights into spinach domestication and the genetic basis of agronomic traits.</title>
        <authorList>
            <person name="Cai X."/>
            <person name="Sun X."/>
            <person name="Xu C."/>
            <person name="Sun H."/>
            <person name="Wang X."/>
            <person name="Ge C."/>
            <person name="Zhang Z."/>
            <person name="Wang Q."/>
            <person name="Fei Z."/>
            <person name="Jiao C."/>
            <person name="Wang Q."/>
        </authorList>
    </citation>
    <scope>NUCLEOTIDE SEQUENCE [LARGE SCALE GENOMIC DNA]</scope>
    <source>
        <strain evidence="2">cv. Varoflay</strain>
    </source>
</reference>
<protein>
    <submittedName>
        <fullName evidence="3">Senescence/dehydration-associated protein At4g35985, chloroplastic</fullName>
    </submittedName>
</protein>
<keyword evidence="2" id="KW-1185">Reference proteome</keyword>
<dbReference type="Proteomes" id="UP000813463">
    <property type="component" value="Chromosome 2"/>
</dbReference>
<dbReference type="GeneID" id="110805076"/>
<proteinExistence type="predicted"/>
<dbReference type="InterPro" id="IPR009686">
    <property type="entry name" value="Senescence/spartin_C"/>
</dbReference>
<evidence type="ECO:0000313" key="3">
    <source>
        <dbReference type="RefSeq" id="XP_021866371.1"/>
    </source>
</evidence>
<dbReference type="KEGG" id="soe:110805076"/>
<dbReference type="PANTHER" id="PTHR21068">
    <property type="entry name" value="SPARTIN"/>
    <property type="match status" value="1"/>
</dbReference>
<feature type="domain" description="Senescence" evidence="1">
    <location>
        <begin position="163"/>
        <end position="344"/>
    </location>
</feature>
<dbReference type="AlphaFoldDB" id="A0A9R0JF57"/>
<evidence type="ECO:0000313" key="2">
    <source>
        <dbReference type="Proteomes" id="UP000813463"/>
    </source>
</evidence>
<dbReference type="PANTHER" id="PTHR21068:SF36">
    <property type="entry name" value="SENESCENCE_DEHYDRATION-ASSOCIATED PROTEIN-LIKE PROTEIN"/>
    <property type="match status" value="1"/>
</dbReference>
<reference evidence="3" key="2">
    <citation type="submission" date="2025-08" db="UniProtKB">
        <authorList>
            <consortium name="RefSeq"/>
        </authorList>
    </citation>
    <scope>IDENTIFICATION</scope>
    <source>
        <tissue evidence="3">Leaf</tissue>
    </source>
</reference>
<accession>A0A9R0JF57</accession>
<dbReference type="Pfam" id="PF06911">
    <property type="entry name" value="Senescence"/>
    <property type="match status" value="1"/>
</dbReference>
<dbReference type="OrthoDB" id="1719420at2759"/>
<sequence length="366" mass="39528">MKSFFSPKSRSSGNQIKIETNTIKHELLLRIPGCIVNLIEEGKTIELGRGDFSVYILSDQNIRLATIIKVADNLQWPLTKDEPVVKLDGVHYLFTLPMKEGDSLNYGVAFSDRCDKKLLGSLDAFLVEHSCFSCLSKSRGRNDLDWQEFAPKVEAYNGVLARAIAGGTGQIVKGIFMCSNAYTNQVQNEGDLILSEDNTTNKGRSTIAKTKSSKNIAARNNSMNQNIKRVRTLSDMTQQMSKTMLNGVGLVTGSVMGPLVNSKQGRAFLSMMPGEVLLASFDAVDKIMCAAEAAEQQALQATSGAAVRMVSIRYGDNAGEATGDALATAGHCAGTAWNILKIRRAMNPASVATSGAIRSTGKAIKY</sequence>
<dbReference type="InterPro" id="IPR045036">
    <property type="entry name" value="Spartin-like"/>
</dbReference>
<name>A0A9R0JF57_SPIOL</name>
<gene>
    <name evidence="3" type="primary">LOC110805076</name>
</gene>
<dbReference type="GO" id="GO:0005886">
    <property type="term" value="C:plasma membrane"/>
    <property type="evidence" value="ECO:0000318"/>
    <property type="project" value="GO_Central"/>
</dbReference>